<evidence type="ECO:0000313" key="1">
    <source>
        <dbReference type="EMBL" id="CAG7831035.1"/>
    </source>
</evidence>
<dbReference type="AlphaFoldDB" id="A0A8J2LYK4"/>
<feature type="non-terminal residue" evidence="1">
    <location>
        <position position="53"/>
    </location>
</feature>
<reference evidence="1" key="1">
    <citation type="submission" date="2021-06" db="EMBL/GenBank/DDBJ databases">
        <authorList>
            <person name="Hodson N. C."/>
            <person name="Mongue J. A."/>
            <person name="Jaron S. K."/>
        </authorList>
    </citation>
    <scope>NUCLEOTIDE SEQUENCE</scope>
</reference>
<accession>A0A8J2LYK4</accession>
<dbReference type="Proteomes" id="UP000708208">
    <property type="component" value="Unassembled WGS sequence"/>
</dbReference>
<name>A0A8J2LYK4_9HEXA</name>
<keyword evidence="2" id="KW-1185">Reference proteome</keyword>
<organism evidence="1 2">
    <name type="scientific">Allacma fusca</name>
    <dbReference type="NCBI Taxonomy" id="39272"/>
    <lineage>
        <taxon>Eukaryota</taxon>
        <taxon>Metazoa</taxon>
        <taxon>Ecdysozoa</taxon>
        <taxon>Arthropoda</taxon>
        <taxon>Hexapoda</taxon>
        <taxon>Collembola</taxon>
        <taxon>Symphypleona</taxon>
        <taxon>Sminthuridae</taxon>
        <taxon>Allacma</taxon>
    </lineage>
</organism>
<sequence>SRKPIQLLKQFPYQNFSESTKKRLCRFYHDISSTDISFTAADYFVVNKACLAS</sequence>
<dbReference type="EMBL" id="CAJVCH010558628">
    <property type="protein sequence ID" value="CAG7831035.1"/>
    <property type="molecule type" value="Genomic_DNA"/>
</dbReference>
<feature type="non-terminal residue" evidence="1">
    <location>
        <position position="1"/>
    </location>
</feature>
<evidence type="ECO:0000313" key="2">
    <source>
        <dbReference type="Proteomes" id="UP000708208"/>
    </source>
</evidence>
<proteinExistence type="predicted"/>
<gene>
    <name evidence="1" type="ORF">AFUS01_LOCUS40798</name>
</gene>
<comment type="caution">
    <text evidence="1">The sequence shown here is derived from an EMBL/GenBank/DDBJ whole genome shotgun (WGS) entry which is preliminary data.</text>
</comment>
<protein>
    <submittedName>
        <fullName evidence="1">Uncharacterized protein</fullName>
    </submittedName>
</protein>